<dbReference type="PANTHER" id="PTHR11360:SF14">
    <property type="entry name" value="MONOCARBOXYLATE TRANSPORTER 5"/>
    <property type="match status" value="1"/>
</dbReference>
<sequence>MLEGYLRGRRKLKTSLGRWRFLHVLSFYQVNMFVLGMTKTFAIFFVVFQEEFEGTSEQTGWIGSIMSSLSFSAGPLVAVICDTYGEKAASVLGAFLVSGGYVISSWATSIPFLCVTMEFYLNIWSDFKFRVPDCDKLTYWLRQLFSNTVNVLSPRTEPCETRGVIFNNLAISLSVGALMLFGAIILNLVPSSMLLRAIHSTGGSNSGRKDKGSRLSASGPEAGRGTDTSHCSETPELPTRDRTMQKVGQAGASFTDSQHQNEEVNGPRGNRLFLTPKDTRFQQKANSWSCKQNLCDISLLKNPFFCIFTWSLLFSQLAYLIPTFHLVARARTLGIDMMDASYLVSVAGITEVVSQILSGWIADQNWTSKYHYHKSYLALCGVTNLLAPLATTFPLLMTYTVIFAIFSGGYLALILPVLVDLSGNSAVHRFMGLASFFAGIAVLSGPPIAGWLYDYTQTYAGSFYFSGHMLPPLFNLFFILLNGNSPPKSGWCGLRKI</sequence>
<feature type="transmembrane region" description="Helical" evidence="3">
    <location>
        <begin position="459"/>
        <end position="481"/>
    </location>
</feature>
<dbReference type="InterPro" id="IPR020846">
    <property type="entry name" value="MFS_dom"/>
</dbReference>
<evidence type="ECO:0000256" key="3">
    <source>
        <dbReference type="SAM" id="Phobius"/>
    </source>
</evidence>
<feature type="transmembrane region" description="Helical" evidence="3">
    <location>
        <begin position="60"/>
        <end position="81"/>
    </location>
</feature>
<organism evidence="5 6">
    <name type="scientific">Cnephaeus nilssonii</name>
    <name type="common">Northern bat</name>
    <name type="synonym">Eptesicus nilssonii</name>
    <dbReference type="NCBI Taxonomy" id="3371016"/>
    <lineage>
        <taxon>Eukaryota</taxon>
        <taxon>Metazoa</taxon>
        <taxon>Chordata</taxon>
        <taxon>Craniata</taxon>
        <taxon>Vertebrata</taxon>
        <taxon>Euteleostomi</taxon>
        <taxon>Mammalia</taxon>
        <taxon>Eutheria</taxon>
        <taxon>Laurasiatheria</taxon>
        <taxon>Chiroptera</taxon>
        <taxon>Yangochiroptera</taxon>
        <taxon>Vespertilionidae</taxon>
        <taxon>Cnephaeus</taxon>
    </lineage>
</organism>
<evidence type="ECO:0000313" key="6">
    <source>
        <dbReference type="Proteomes" id="UP001177744"/>
    </source>
</evidence>
<feature type="transmembrane region" description="Helical" evidence="3">
    <location>
        <begin position="88"/>
        <end position="107"/>
    </location>
</feature>
<dbReference type="AlphaFoldDB" id="A0AA40HCU7"/>
<comment type="caution">
    <text evidence="5">The sequence shown here is derived from an EMBL/GenBank/DDBJ whole genome shotgun (WGS) entry which is preliminary data.</text>
</comment>
<proteinExistence type="predicted"/>
<dbReference type="Gene3D" id="1.20.1250.20">
    <property type="entry name" value="MFS general substrate transporter like domains"/>
    <property type="match status" value="2"/>
</dbReference>
<feature type="transmembrane region" description="Helical" evidence="3">
    <location>
        <begin position="342"/>
        <end position="363"/>
    </location>
</feature>
<feature type="region of interest" description="Disordered" evidence="2">
    <location>
        <begin position="201"/>
        <end position="270"/>
    </location>
</feature>
<protein>
    <recommendedName>
        <fullName evidence="4">Major facilitator superfamily (MFS) profile domain-containing protein</fullName>
    </recommendedName>
</protein>
<evidence type="ECO:0000256" key="2">
    <source>
        <dbReference type="SAM" id="MobiDB-lite"/>
    </source>
</evidence>
<feature type="domain" description="Major facilitator superfamily (MFS) profile" evidence="4">
    <location>
        <begin position="303"/>
        <end position="497"/>
    </location>
</feature>
<evidence type="ECO:0000313" key="5">
    <source>
        <dbReference type="EMBL" id="KAK1328912.1"/>
    </source>
</evidence>
<name>A0AA40HCU7_CNENI</name>
<feature type="transmembrane region" description="Helical" evidence="3">
    <location>
        <begin position="399"/>
        <end position="418"/>
    </location>
</feature>
<dbReference type="SUPFAM" id="SSF103473">
    <property type="entry name" value="MFS general substrate transporter"/>
    <property type="match status" value="2"/>
</dbReference>
<keyword evidence="3" id="KW-0812">Transmembrane</keyword>
<feature type="transmembrane region" description="Helical" evidence="3">
    <location>
        <begin position="21"/>
        <end position="48"/>
    </location>
</feature>
<keyword evidence="3" id="KW-1133">Transmembrane helix</keyword>
<dbReference type="InterPro" id="IPR011701">
    <property type="entry name" value="MFS"/>
</dbReference>
<gene>
    <name evidence="5" type="ORF">QTO34_011082</name>
</gene>
<dbReference type="GO" id="GO:0008028">
    <property type="term" value="F:monocarboxylic acid transmembrane transporter activity"/>
    <property type="evidence" value="ECO:0007669"/>
    <property type="project" value="TreeGrafter"/>
</dbReference>
<dbReference type="InterPro" id="IPR036259">
    <property type="entry name" value="MFS_trans_sf"/>
</dbReference>
<dbReference type="EMBL" id="JAULJE010000022">
    <property type="protein sequence ID" value="KAK1328912.1"/>
    <property type="molecule type" value="Genomic_DNA"/>
</dbReference>
<keyword evidence="6" id="KW-1185">Reference proteome</keyword>
<accession>A0AA40HCU7</accession>
<dbReference type="PROSITE" id="PS50850">
    <property type="entry name" value="MFS"/>
    <property type="match status" value="1"/>
</dbReference>
<reference evidence="5" key="1">
    <citation type="submission" date="2023-06" db="EMBL/GenBank/DDBJ databases">
        <title>Reference genome for the Northern bat (Eptesicus nilssonii), a most northern bat species.</title>
        <authorList>
            <person name="Laine V.N."/>
            <person name="Pulliainen A.T."/>
            <person name="Lilley T.M."/>
        </authorList>
    </citation>
    <scope>NUCLEOTIDE SEQUENCE</scope>
    <source>
        <strain evidence="5">BLF_Eptnil</strain>
        <tissue evidence="5">Kidney</tissue>
    </source>
</reference>
<dbReference type="InterPro" id="IPR050327">
    <property type="entry name" value="Proton-linked_MCT"/>
</dbReference>
<keyword evidence="3" id="KW-0472">Membrane</keyword>
<evidence type="ECO:0000259" key="4">
    <source>
        <dbReference type="PROSITE" id="PS50850"/>
    </source>
</evidence>
<dbReference type="PANTHER" id="PTHR11360">
    <property type="entry name" value="MONOCARBOXYLATE TRANSPORTER"/>
    <property type="match status" value="1"/>
</dbReference>
<dbReference type="Pfam" id="PF07690">
    <property type="entry name" value="MFS_1"/>
    <property type="match status" value="1"/>
</dbReference>
<feature type="transmembrane region" description="Helical" evidence="3">
    <location>
        <begin position="375"/>
        <end position="393"/>
    </location>
</feature>
<feature type="transmembrane region" description="Helical" evidence="3">
    <location>
        <begin position="430"/>
        <end position="453"/>
    </location>
</feature>
<dbReference type="Proteomes" id="UP001177744">
    <property type="component" value="Unassembled WGS sequence"/>
</dbReference>
<evidence type="ECO:0000256" key="1">
    <source>
        <dbReference type="ARBA" id="ARBA00004141"/>
    </source>
</evidence>
<comment type="subcellular location">
    <subcellularLocation>
        <location evidence="1">Membrane</location>
        <topology evidence="1">Multi-pass membrane protein</topology>
    </subcellularLocation>
</comment>
<dbReference type="GO" id="GO:0016020">
    <property type="term" value="C:membrane"/>
    <property type="evidence" value="ECO:0007669"/>
    <property type="project" value="UniProtKB-SubCell"/>
</dbReference>
<feature type="transmembrane region" description="Helical" evidence="3">
    <location>
        <begin position="169"/>
        <end position="189"/>
    </location>
</feature>
<feature type="transmembrane region" description="Helical" evidence="3">
    <location>
        <begin position="304"/>
        <end position="322"/>
    </location>
</feature>